<protein>
    <submittedName>
        <fullName evidence="2">Uncharacterized protein LOC142181667</fullName>
    </submittedName>
</protein>
<dbReference type="RefSeq" id="XP_075111167.1">
    <property type="nucleotide sequence ID" value="XM_075255066.1"/>
</dbReference>
<proteinExistence type="predicted"/>
<reference evidence="2" key="2">
    <citation type="submission" date="2025-08" db="UniProtKB">
        <authorList>
            <consortium name="RefSeq"/>
        </authorList>
    </citation>
    <scope>IDENTIFICATION</scope>
    <source>
        <tissue evidence="2">Leaf</tissue>
    </source>
</reference>
<accession>A0AC58UNU7</accession>
<name>A0AC58UNU7_TOBAC</name>
<evidence type="ECO:0000313" key="1">
    <source>
        <dbReference type="Proteomes" id="UP000790787"/>
    </source>
</evidence>
<keyword evidence="1" id="KW-1185">Reference proteome</keyword>
<reference evidence="1" key="1">
    <citation type="journal article" date="2014" name="Nat. Commun.">
        <title>The tobacco genome sequence and its comparison with those of tomato and potato.</title>
        <authorList>
            <person name="Sierro N."/>
            <person name="Battey J.N."/>
            <person name="Ouadi S."/>
            <person name="Bakaher N."/>
            <person name="Bovet L."/>
            <person name="Willig A."/>
            <person name="Goepfert S."/>
            <person name="Peitsch M.C."/>
            <person name="Ivanov N.V."/>
        </authorList>
    </citation>
    <scope>NUCLEOTIDE SEQUENCE [LARGE SCALE GENOMIC DNA]</scope>
</reference>
<dbReference type="Proteomes" id="UP000790787">
    <property type="component" value="Chromosome 6"/>
</dbReference>
<organism evidence="1 2">
    <name type="scientific">Nicotiana tabacum</name>
    <name type="common">Common tobacco</name>
    <dbReference type="NCBI Taxonomy" id="4097"/>
    <lineage>
        <taxon>Eukaryota</taxon>
        <taxon>Viridiplantae</taxon>
        <taxon>Streptophyta</taxon>
        <taxon>Embryophyta</taxon>
        <taxon>Tracheophyta</taxon>
        <taxon>Spermatophyta</taxon>
        <taxon>Magnoliopsida</taxon>
        <taxon>eudicotyledons</taxon>
        <taxon>Gunneridae</taxon>
        <taxon>Pentapetalae</taxon>
        <taxon>asterids</taxon>
        <taxon>lamiids</taxon>
        <taxon>Solanales</taxon>
        <taxon>Solanaceae</taxon>
        <taxon>Nicotianoideae</taxon>
        <taxon>Nicotianeae</taxon>
        <taxon>Nicotiana</taxon>
    </lineage>
</organism>
<evidence type="ECO:0000313" key="2">
    <source>
        <dbReference type="RefSeq" id="XP_075111167.1"/>
    </source>
</evidence>
<sequence>MGPRRAVDVVTGNQPMDLQEQYEDLTAQQLDLRAELVQKQQELRDDLDKHHGEFLHMVSALKYSFDGRQLNQQSKDSASTSAAKDKMLQSSQGILGPNSYCVNANRNHNLVFPRFNGENLKTWLYRIGQYFAEDETPLNQRVRLVAMNLDDDALVWHQSYLKCRNLPTLPAWDEYISELIETFGEEFADPMLELKQLRLAEATLAANARALKQASSGGYCSARKPVYDSPGLKSHQYHQPTHPPRLTSPANSTSIVPKTRRTISPAEMQRRRAQGLCYFCDDKFSRGHKCTLPKQMFVLELEVPESELTDSGNNNSETDSPSEEWSSHGSEQPFISLCAITVIQGAQTIHVTGYSDKRPTQILLDGGSTHNFIGSESAKRLGCTVIPTKVGYVSLGNNTMEATSGVVGNFQWMLEGTACESDLIVFLVGKYDLVLGALWMRTLGPVTMDYSALTMTYNYLGKQHILKDVPDACRLSSPKAVSSLIGKRYSSMNKDIIEKLVKEMLQHGVIQYSNNPFSSLVVVVGKKNGTWRLCVDYRELNQRTVKDKFHIPIIDNLLNELTGATIFSKIDLRSGLTLVDHVEPLQQVFEVMVQHRLLVKRSKCVFGAPNIEYLGHFISAQGVSTDPKKIAAVQQWPTPTTVKQLRGFLGLAGYAGYYRKFIKGYRLISRPLTELLRKDNFHWTVSADQTFAELKKALTSAPVLALPNYSLPFIVKTDASGASIGVVLMQSDHPIAFISKGLAPRHVALSVYERELLALAFAADLWKEIQDSRYADPELANLIASLQHTPGLAMMLL</sequence>
<gene>
    <name evidence="2" type="primary">LOC142181667</name>
</gene>